<dbReference type="Pfam" id="PF05895">
    <property type="entry name" value="DUF859"/>
    <property type="match status" value="2"/>
</dbReference>
<evidence type="ECO:0000313" key="2">
    <source>
        <dbReference type="Proteomes" id="UP000317800"/>
    </source>
</evidence>
<evidence type="ECO:0000313" key="1">
    <source>
        <dbReference type="EMBL" id="QDP42867.1"/>
    </source>
</evidence>
<reference evidence="1 2" key="1">
    <citation type="submission" date="2019-06" db="EMBL/GenBank/DDBJ databases">
        <authorList>
            <person name="Hertel R."/>
        </authorList>
    </citation>
    <scope>NUCLEOTIDE SEQUENCE [LARGE SCALE GENOMIC DNA]</scope>
</reference>
<sequence length="861" mass="91592">MALAGTISVGVASNYTLSIEWTATQNTAANSSTVTAKMYWEADSYGYVNSTDTKDGAIIIDGSTMTFSGTGLADLNKGQKKLIATKSKTVYHDDKGEKDLSIGGYFDAEVTLSNKSYGRITIPTKTTPLNDIPRKSSLSSSASFTAGSDFTIAISRSSSTFSHIAYIDVQAADGTWTFIKSINFSTSETSKNSEFDETSKTRIFTAIGGRTSATFRINLNTYSGSTNLGYNTYTGTVSVPAASVGEVTNGAAGAGNKVYVDQDIYVAIARNDSEFTHTVAIKLGSYTKTITGVGYGTTWTPTGTEQTSLYNAIGTSASNLKGTVTTTTYYNGVQVRTPVSKDVYFYVRPSANAPTFAVTGITYEDINAVTLAVTGSKTYIIQNKSSLRVSIPTGSQAQPKNGASITKYVVTINGVAKSANFSSSATVNVDYGLITNSANVTASIAAVDSRGLSTTVTLPITVVPYSAPTVNAAPKRRNSFEANIDIPVSGTISAITVASTQKNGLQAISGQTSAIQYRYRENVAGTTFPDTWTNLTFPAPSGTTYAATTGLEVLDSTKNYVFEIRVTDKLTTTTVTKTVASGKPIFFIDSDKNSVGVGMFPRSEKALYTQGEIHVGNPVDETQEIFLGFLADQPRIRVGGSSKGLQIQGMGDAVLAQVDNNGLFQTNQIKVKGSQYFTQGGGLDMQNSDIVNANGIYMNDTADSGSEGINFLKSGKTPGSTTQADYDSLWAKDGKLFFNGTDVAAATSLVTGPKQPTWANSWQAYFGGAYFKTADGMVFMRGMMRWGNFGTATGSGSKVAFTIQDADCKPLTNQVFYVVNVNRDIIRLDVNTDGTGNIYNNTGLNANNEWVNLNGIYWTTT</sequence>
<dbReference type="InterPro" id="IPR008577">
    <property type="entry name" value="DUF859"/>
</dbReference>
<accession>A0A516KMQ7</accession>
<name>A0A516KMQ7_9CAUD</name>
<keyword evidence="2" id="KW-1185">Reference proteome</keyword>
<dbReference type="EMBL" id="MN043729">
    <property type="protein sequence ID" value="QDP42867.1"/>
    <property type="molecule type" value="Genomic_DNA"/>
</dbReference>
<proteinExistence type="predicted"/>
<gene>
    <name evidence="1" type="ORF">Goe8_c00940</name>
</gene>
<protein>
    <submittedName>
        <fullName evidence="1">Uncharacterized protein</fullName>
    </submittedName>
</protein>
<dbReference type="Proteomes" id="UP000317800">
    <property type="component" value="Segment"/>
</dbReference>
<organism evidence="1 2">
    <name type="scientific">Bacillus phage vB_BmeM-Goe8</name>
    <dbReference type="NCBI Taxonomy" id="2593638"/>
    <lineage>
        <taxon>Viruses</taxon>
        <taxon>Duplodnaviria</taxon>
        <taxon>Heunggongvirae</taxon>
        <taxon>Uroviricota</taxon>
        <taxon>Caudoviricetes</taxon>
        <taxon>Herelleviridae</taxon>
        <taxon>Bastillevirinae</taxon>
        <taxon>Goettingenvirus</taxon>
        <taxon>Goettingenvirus goe8</taxon>
    </lineage>
</organism>